<dbReference type="Proteomes" id="UP001181355">
    <property type="component" value="Chromosome"/>
</dbReference>
<evidence type="ECO:0000313" key="2">
    <source>
        <dbReference type="Proteomes" id="UP001181355"/>
    </source>
</evidence>
<gene>
    <name evidence="1" type="ORF">RF679_00255</name>
</gene>
<evidence type="ECO:0000313" key="1">
    <source>
        <dbReference type="EMBL" id="WMW80725.1"/>
    </source>
</evidence>
<dbReference type="EMBL" id="CP133720">
    <property type="protein sequence ID" value="WMW80725.1"/>
    <property type="molecule type" value="Genomic_DNA"/>
</dbReference>
<keyword evidence="2" id="KW-1185">Reference proteome</keyword>
<proteinExistence type="predicted"/>
<organism evidence="1 2">
    <name type="scientific">Undibacterium cyanobacteriorum</name>
    <dbReference type="NCBI Taxonomy" id="3073561"/>
    <lineage>
        <taxon>Bacteria</taxon>
        <taxon>Pseudomonadati</taxon>
        <taxon>Pseudomonadota</taxon>
        <taxon>Betaproteobacteria</taxon>
        <taxon>Burkholderiales</taxon>
        <taxon>Oxalobacteraceae</taxon>
        <taxon>Undibacterium</taxon>
    </lineage>
</organism>
<reference evidence="1" key="1">
    <citation type="submission" date="2023-09" db="EMBL/GenBank/DDBJ databases">
        <title>Undibacterium sp. 20NA77.5 isolated from freshwater.</title>
        <authorList>
            <person name="Le V."/>
            <person name="Ko S.-R."/>
            <person name="Ahn C.-Y."/>
            <person name="Oh H.-M."/>
        </authorList>
    </citation>
    <scope>NUCLEOTIDE SEQUENCE</scope>
    <source>
        <strain evidence="1">20NA77.5</strain>
    </source>
</reference>
<dbReference type="RefSeq" id="WP_309482216.1">
    <property type="nucleotide sequence ID" value="NZ_CP133720.1"/>
</dbReference>
<protein>
    <submittedName>
        <fullName evidence="1">Uncharacterized protein</fullName>
    </submittedName>
</protein>
<name>A0ABY9RKC7_9BURK</name>
<accession>A0ABY9RKC7</accession>
<sequence length="261" mass="29827">MQSPHYAYCILNTSTRPLPIDILMEIHDIDRVLLLIKEIEEAIVTHGSQAHSLSHVCNIVSSKSKELLNSTDSLSPILRTALVINWKESAMQSRYKRFKELFPEVTDLQHLKKLIESINAFDFCTIYLNIKPNPTKPQANPKYALLKTLTDGFLEYKDLIGASNEMEALRHWATRVNVKDLRNDFIGRRKGVGIGVVENIRLNLGYTVIKPDRHVIGVVQHFLKLDIQPENYLELSRALGIDARYLDCLLFEYGKLKNISA</sequence>